<reference evidence="14" key="2">
    <citation type="submission" date="2023-06" db="EMBL/GenBank/DDBJ databases">
        <authorList>
            <consortium name="Lawrence Berkeley National Laboratory"/>
            <person name="Haridas S."/>
            <person name="Hensen N."/>
            <person name="Bonometti L."/>
            <person name="Westerberg I."/>
            <person name="Brannstrom I.O."/>
            <person name="Guillou S."/>
            <person name="Cros-Aarteil S."/>
            <person name="Calhoun S."/>
            <person name="Kuo A."/>
            <person name="Mondo S."/>
            <person name="Pangilinan J."/>
            <person name="Riley R."/>
            <person name="Labutti K."/>
            <person name="Andreopoulos B."/>
            <person name="Lipzen A."/>
            <person name="Chen C."/>
            <person name="Yanf M."/>
            <person name="Daum C."/>
            <person name="Ng V."/>
            <person name="Clum A."/>
            <person name="Steindorff A."/>
            <person name="Ohm R."/>
            <person name="Martin F."/>
            <person name="Silar P."/>
            <person name="Natvig D."/>
            <person name="Lalanne C."/>
            <person name="Gautier V."/>
            <person name="Ament-Velasquez S.L."/>
            <person name="Kruys A."/>
            <person name="Hutchinson M.I."/>
            <person name="Powell A.J."/>
            <person name="Barry K."/>
            <person name="Miller A.N."/>
            <person name="Grigoriev I.V."/>
            <person name="Debuchy R."/>
            <person name="Gladieux P."/>
            <person name="Thoren M.H."/>
            <person name="Johannesson H."/>
        </authorList>
    </citation>
    <scope>NUCLEOTIDE SEQUENCE</scope>
    <source>
        <strain evidence="14">CBS 118394</strain>
    </source>
</reference>
<proteinExistence type="predicted"/>
<dbReference type="EC" id="2.3.2.31" evidence="2"/>
<dbReference type="PANTHER" id="PTHR11685">
    <property type="entry name" value="RBR FAMILY RING FINGER AND IBR DOMAIN-CONTAINING"/>
    <property type="match status" value="1"/>
</dbReference>
<protein>
    <recommendedName>
        <fullName evidence="2">RBR-type E3 ubiquitin transferase</fullName>
        <ecNumber evidence="2">2.3.2.31</ecNumber>
    </recommendedName>
</protein>
<dbReference type="InterPro" id="IPR013083">
    <property type="entry name" value="Znf_RING/FYVE/PHD"/>
</dbReference>
<feature type="domain" description="RING-type" evidence="13">
    <location>
        <begin position="214"/>
        <end position="418"/>
    </location>
</feature>
<dbReference type="InterPro" id="IPR044066">
    <property type="entry name" value="TRIAD_supradom"/>
</dbReference>
<dbReference type="CDD" id="cd22584">
    <property type="entry name" value="Rcat_RBR_unk"/>
    <property type="match status" value="1"/>
</dbReference>
<feature type="region of interest" description="Disordered" evidence="11">
    <location>
        <begin position="75"/>
        <end position="119"/>
    </location>
</feature>
<feature type="compositionally biased region" description="Low complexity" evidence="11">
    <location>
        <begin position="99"/>
        <end position="115"/>
    </location>
</feature>
<evidence type="ECO:0000256" key="5">
    <source>
        <dbReference type="ARBA" id="ARBA00022737"/>
    </source>
</evidence>
<evidence type="ECO:0000256" key="4">
    <source>
        <dbReference type="ARBA" id="ARBA00022723"/>
    </source>
</evidence>
<evidence type="ECO:0000256" key="11">
    <source>
        <dbReference type="SAM" id="MobiDB-lite"/>
    </source>
</evidence>
<keyword evidence="3" id="KW-0808">Transferase</keyword>
<dbReference type="GO" id="GO:0016567">
    <property type="term" value="P:protein ubiquitination"/>
    <property type="evidence" value="ECO:0007669"/>
    <property type="project" value="InterPro"/>
</dbReference>
<keyword evidence="5" id="KW-0677">Repeat</keyword>
<dbReference type="InterPro" id="IPR001841">
    <property type="entry name" value="Znf_RING"/>
</dbReference>
<evidence type="ECO:0000256" key="9">
    <source>
        <dbReference type="PROSITE-ProRule" id="PRU00175"/>
    </source>
</evidence>
<evidence type="ECO:0000259" key="13">
    <source>
        <dbReference type="PROSITE" id="PS51873"/>
    </source>
</evidence>
<feature type="domain" description="RING-type" evidence="12">
    <location>
        <begin position="218"/>
        <end position="264"/>
    </location>
</feature>
<dbReference type="CDD" id="cd20335">
    <property type="entry name" value="BRcat_RBR"/>
    <property type="match status" value="1"/>
</dbReference>
<keyword evidence="6 9" id="KW-0863">Zinc-finger</keyword>
<dbReference type="SUPFAM" id="SSF57850">
    <property type="entry name" value="RING/U-box"/>
    <property type="match status" value="2"/>
</dbReference>
<evidence type="ECO:0000256" key="10">
    <source>
        <dbReference type="SAM" id="Coils"/>
    </source>
</evidence>
<keyword evidence="4" id="KW-0479">Metal-binding</keyword>
<accession>A0AAE0ISG2</accession>
<dbReference type="Proteomes" id="UP001283341">
    <property type="component" value="Unassembled WGS sequence"/>
</dbReference>
<keyword evidence="8" id="KW-0862">Zinc</keyword>
<feature type="coiled-coil region" evidence="10">
    <location>
        <begin position="415"/>
        <end position="473"/>
    </location>
</feature>
<reference evidence="14" key="1">
    <citation type="journal article" date="2023" name="Mol. Phylogenet. Evol.">
        <title>Genome-scale phylogeny and comparative genomics of the fungal order Sordariales.</title>
        <authorList>
            <person name="Hensen N."/>
            <person name="Bonometti L."/>
            <person name="Westerberg I."/>
            <person name="Brannstrom I.O."/>
            <person name="Guillou S."/>
            <person name="Cros-Aarteil S."/>
            <person name="Calhoun S."/>
            <person name="Haridas S."/>
            <person name="Kuo A."/>
            <person name="Mondo S."/>
            <person name="Pangilinan J."/>
            <person name="Riley R."/>
            <person name="LaButti K."/>
            <person name="Andreopoulos B."/>
            <person name="Lipzen A."/>
            <person name="Chen C."/>
            <person name="Yan M."/>
            <person name="Daum C."/>
            <person name="Ng V."/>
            <person name="Clum A."/>
            <person name="Steindorff A."/>
            <person name="Ohm R.A."/>
            <person name="Martin F."/>
            <person name="Silar P."/>
            <person name="Natvig D.O."/>
            <person name="Lalanne C."/>
            <person name="Gautier V."/>
            <person name="Ament-Velasquez S.L."/>
            <person name="Kruys A."/>
            <person name="Hutchinson M.I."/>
            <person name="Powell A.J."/>
            <person name="Barry K."/>
            <person name="Miller A.N."/>
            <person name="Grigoriev I.V."/>
            <person name="Debuchy R."/>
            <person name="Gladieux P."/>
            <person name="Hiltunen Thoren M."/>
            <person name="Johannesson H."/>
        </authorList>
    </citation>
    <scope>NUCLEOTIDE SEQUENCE</scope>
    <source>
        <strain evidence="14">CBS 118394</strain>
    </source>
</reference>
<dbReference type="PROSITE" id="PS00518">
    <property type="entry name" value="ZF_RING_1"/>
    <property type="match status" value="1"/>
</dbReference>
<dbReference type="InterPro" id="IPR017907">
    <property type="entry name" value="Znf_RING_CS"/>
</dbReference>
<evidence type="ECO:0000313" key="15">
    <source>
        <dbReference type="Proteomes" id="UP001283341"/>
    </source>
</evidence>
<evidence type="ECO:0000259" key="12">
    <source>
        <dbReference type="PROSITE" id="PS50089"/>
    </source>
</evidence>
<dbReference type="InterPro" id="IPR031127">
    <property type="entry name" value="E3_UB_ligase_RBR"/>
</dbReference>
<dbReference type="AlphaFoldDB" id="A0AAE0ISG2"/>
<keyword evidence="7" id="KW-0833">Ubl conjugation pathway</keyword>
<organism evidence="14 15">
    <name type="scientific">Apodospora peruviana</name>
    <dbReference type="NCBI Taxonomy" id="516989"/>
    <lineage>
        <taxon>Eukaryota</taxon>
        <taxon>Fungi</taxon>
        <taxon>Dikarya</taxon>
        <taxon>Ascomycota</taxon>
        <taxon>Pezizomycotina</taxon>
        <taxon>Sordariomycetes</taxon>
        <taxon>Sordariomycetidae</taxon>
        <taxon>Sordariales</taxon>
        <taxon>Lasiosphaeriaceae</taxon>
        <taxon>Apodospora</taxon>
    </lineage>
</organism>
<feature type="coiled-coil region" evidence="10">
    <location>
        <begin position="607"/>
        <end position="634"/>
    </location>
</feature>
<gene>
    <name evidence="14" type="ORF">B0H66DRAFT_63160</name>
</gene>
<comment type="catalytic activity">
    <reaction evidence="1">
        <text>[E2 ubiquitin-conjugating enzyme]-S-ubiquitinyl-L-cysteine + [acceptor protein]-L-lysine = [E2 ubiquitin-conjugating enzyme]-L-cysteine + [acceptor protein]-N(6)-ubiquitinyl-L-lysine.</text>
        <dbReference type="EC" id="2.3.2.31"/>
    </reaction>
</comment>
<dbReference type="Gene3D" id="3.30.40.10">
    <property type="entry name" value="Zinc/RING finger domain, C3HC4 (zinc finger)"/>
    <property type="match status" value="1"/>
</dbReference>
<feature type="region of interest" description="Disordered" evidence="11">
    <location>
        <begin position="698"/>
        <end position="739"/>
    </location>
</feature>
<sequence>MAAFPSLSPADLASDVLTRPPELSDVDYLREVLGRSDGETEAQVEEALAAKAGTLGIELPLPRPSAAKVVLPNNNALDDDAESPGGNGTLVSQHGRAASTSSNSTTTTGLTSQTSHRSTVIPATLTESTNVTAAAASSRRSRSKSLSFSQYEKYLSQVGPTLHQPKFLNPPSPRLERPIGTLMGTGGGARRSVRDFKRSIAGRLRRRRPISSLTIVTCICCREDFVQEHHSLQTLPCGHTYCQHCLAVLITQSTTDESKMPPRCCTQPYPSAIIKTVLDNRDDQQTFLKAVLQYSTPWEARIFCPNTSCGEFIPPRNKIDPKHPFEATCRSCRTRVCITCKRNAHRLGQDCPEDWELDAVLKMGEKSGWRRCYKCRTLVELTQGCTHMTCRCKAQFCYICGAVWDPAVGCPNFCNGEEELERRRMEEEARLAEQEAEKKALEEAAAVEELARREAEKQTLENAEFKSLRAEQEAEMVRFLNFERKTKELMWARQSKKRLALAEKYLELMDKMKERHAKTEQHLDDRQIQAEIDLMSTLEQSKKSIKIQLKYMEAYCHRGEEGEDDGSVTRKMPTREVTQKHLDQLDQQYRIRDGLERRHQSQINVLRERQTKRMEELMERHKKEMQTLVDKRTEDIEDLDVEFTNEEEILVSVFADRKAKLLVRWEIAGEILRVELEKRHGGPRFAPMTVPDWPATTTTAAEAEVQRSAAEGALLEDGGSNGLRLLPPVAEHEERETDD</sequence>
<evidence type="ECO:0000256" key="1">
    <source>
        <dbReference type="ARBA" id="ARBA00001798"/>
    </source>
</evidence>
<comment type="caution">
    <text evidence="14">The sequence shown here is derived from an EMBL/GenBank/DDBJ whole genome shotgun (WGS) entry which is preliminary data.</text>
</comment>
<evidence type="ECO:0000256" key="3">
    <source>
        <dbReference type="ARBA" id="ARBA00022679"/>
    </source>
</evidence>
<keyword evidence="15" id="KW-1185">Reference proteome</keyword>
<keyword evidence="10" id="KW-0175">Coiled coil</keyword>
<dbReference type="GO" id="GO:0008270">
    <property type="term" value="F:zinc ion binding"/>
    <property type="evidence" value="ECO:0007669"/>
    <property type="project" value="UniProtKB-KW"/>
</dbReference>
<dbReference type="PROSITE" id="PS51873">
    <property type="entry name" value="TRIAD"/>
    <property type="match status" value="1"/>
</dbReference>
<evidence type="ECO:0000256" key="8">
    <source>
        <dbReference type="ARBA" id="ARBA00022833"/>
    </source>
</evidence>
<evidence type="ECO:0000256" key="7">
    <source>
        <dbReference type="ARBA" id="ARBA00022786"/>
    </source>
</evidence>
<evidence type="ECO:0000256" key="6">
    <source>
        <dbReference type="ARBA" id="ARBA00022771"/>
    </source>
</evidence>
<dbReference type="InterPro" id="IPR002867">
    <property type="entry name" value="IBR_dom"/>
</dbReference>
<dbReference type="GO" id="GO:0061630">
    <property type="term" value="F:ubiquitin protein ligase activity"/>
    <property type="evidence" value="ECO:0007669"/>
    <property type="project" value="UniProtKB-EC"/>
</dbReference>
<dbReference type="Pfam" id="PF01485">
    <property type="entry name" value="IBR"/>
    <property type="match status" value="2"/>
</dbReference>
<feature type="compositionally biased region" description="Basic and acidic residues" evidence="11">
    <location>
        <begin position="730"/>
        <end position="739"/>
    </location>
</feature>
<dbReference type="EMBL" id="JAUEDM010000001">
    <property type="protein sequence ID" value="KAK3330463.1"/>
    <property type="molecule type" value="Genomic_DNA"/>
</dbReference>
<evidence type="ECO:0000256" key="2">
    <source>
        <dbReference type="ARBA" id="ARBA00012251"/>
    </source>
</evidence>
<dbReference type="PROSITE" id="PS50089">
    <property type="entry name" value="ZF_RING_2"/>
    <property type="match status" value="1"/>
</dbReference>
<evidence type="ECO:0000313" key="14">
    <source>
        <dbReference type="EMBL" id="KAK3330463.1"/>
    </source>
</evidence>
<name>A0AAE0ISG2_9PEZI</name>
<dbReference type="Gene3D" id="1.20.120.1750">
    <property type="match status" value="1"/>
</dbReference>